<keyword evidence="2" id="KW-1185">Reference proteome</keyword>
<accession>A8XNV6</accession>
<evidence type="ECO:0000313" key="3">
    <source>
        <dbReference type="WormBase" id="CBG16217"/>
    </source>
</evidence>
<reference evidence="1 2" key="1">
    <citation type="journal article" date="2003" name="PLoS Biol.">
        <title>The genome sequence of Caenorhabditis briggsae: a platform for comparative genomics.</title>
        <authorList>
            <person name="Stein L.D."/>
            <person name="Bao Z."/>
            <person name="Blasiar D."/>
            <person name="Blumenthal T."/>
            <person name="Brent M.R."/>
            <person name="Chen N."/>
            <person name="Chinwalla A."/>
            <person name="Clarke L."/>
            <person name="Clee C."/>
            <person name="Coghlan A."/>
            <person name="Coulson A."/>
            <person name="D'Eustachio P."/>
            <person name="Fitch D.H."/>
            <person name="Fulton L.A."/>
            <person name="Fulton R.E."/>
            <person name="Griffiths-Jones S."/>
            <person name="Harris T.W."/>
            <person name="Hillier L.W."/>
            <person name="Kamath R."/>
            <person name="Kuwabara P.E."/>
            <person name="Mardis E.R."/>
            <person name="Marra M.A."/>
            <person name="Miner T.L."/>
            <person name="Minx P."/>
            <person name="Mullikin J.C."/>
            <person name="Plumb R.W."/>
            <person name="Rogers J."/>
            <person name="Schein J.E."/>
            <person name="Sohrmann M."/>
            <person name="Spieth J."/>
            <person name="Stajich J.E."/>
            <person name="Wei C."/>
            <person name="Willey D."/>
            <person name="Wilson R.K."/>
            <person name="Durbin R."/>
            <person name="Waterston R.H."/>
        </authorList>
    </citation>
    <scope>NUCLEOTIDE SEQUENCE [LARGE SCALE GENOMIC DNA]</scope>
    <source>
        <strain evidence="1 2">AF16</strain>
    </source>
</reference>
<sequence length="348" mass="39423">MLKQVKAEIVDLEYEEAEKWKEQEEEDDALLVARKIKQELERKNSPSKPVGDGSSRATTTCMNTGLASICGTRRRSIETFVVFQILEDRHQTHQPIEIDRPSAPIVFDHFICMRIGLNSRNNVQRLMALLAAHEFVDLTVLPSPSLMPPPPPIPAMIPLAIPRHQTLPPTRLLAACQQEPSTSSENPLDILNIQTRRLFPQFPHIKVKRNLAKKLVPKPFIRPTPSADCGIIPINMRCRKCDEILPKGSHGSSALNHVQKNHLKMAAFQCRICKHYRTTQERIQSHVTTVHKAKSTKFDSSLAGPLSADDMKKMEEMITYCFPKLKMELQVTDRLIAKTMEVDFAVSK</sequence>
<dbReference type="AlphaFoldDB" id="A8XNV6"/>
<dbReference type="eggNOG" id="ENOG502TFKT">
    <property type="taxonomic scope" value="Eukaryota"/>
</dbReference>
<name>A8XNV6_CAEBR</name>
<dbReference type="KEGG" id="cbr:CBG_16217"/>
<dbReference type="WormBase" id="CBG16217">
    <property type="protein sequence ID" value="CBP41757"/>
    <property type="gene ID" value="WBGene00036232"/>
</dbReference>
<dbReference type="CTD" id="8585526"/>
<reference evidence="1 2" key="2">
    <citation type="journal article" date="2011" name="PLoS Genet.">
        <title>Caenorhabditis briggsae recombinant inbred line genotypes reveal inter-strain incompatibility and the evolution of recombination.</title>
        <authorList>
            <person name="Ross J.A."/>
            <person name="Koboldt D.C."/>
            <person name="Staisch J.E."/>
            <person name="Chamberlin H.M."/>
            <person name="Gupta B.P."/>
            <person name="Miller R.D."/>
            <person name="Baird S.E."/>
            <person name="Haag E.S."/>
        </authorList>
    </citation>
    <scope>NUCLEOTIDE SEQUENCE [LARGE SCALE GENOMIC DNA]</scope>
    <source>
        <strain evidence="1 2">AF16</strain>
    </source>
</reference>
<proteinExistence type="predicted"/>
<gene>
    <name evidence="1 3" type="ORF">CBG16217</name>
    <name evidence="1" type="ORF">CBG_16217</name>
</gene>
<dbReference type="EMBL" id="HE600961">
    <property type="protein sequence ID" value="CAP34195.2"/>
    <property type="molecule type" value="Genomic_DNA"/>
</dbReference>
<dbReference type="OMA" id="KHYRTTQ"/>
<evidence type="ECO:0000313" key="1">
    <source>
        <dbReference type="EMBL" id="CAP34195.2"/>
    </source>
</evidence>
<dbReference type="InParanoid" id="A8XNV6"/>
<protein>
    <submittedName>
        <fullName evidence="1">Protein CBG16217</fullName>
    </submittedName>
</protein>
<dbReference type="GeneID" id="8585526"/>
<dbReference type="HOGENOM" id="CLU_072888_0_0_1"/>
<dbReference type="Proteomes" id="UP000008549">
    <property type="component" value="Unassembled WGS sequence"/>
</dbReference>
<evidence type="ECO:0000313" key="2">
    <source>
        <dbReference type="Proteomes" id="UP000008549"/>
    </source>
</evidence>
<dbReference type="FunCoup" id="A8XNV6">
    <property type="interactions" value="1500"/>
</dbReference>
<dbReference type="RefSeq" id="XP_045095894.1">
    <property type="nucleotide sequence ID" value="XM_045238845.1"/>
</dbReference>
<organism evidence="1 2">
    <name type="scientific">Caenorhabditis briggsae</name>
    <dbReference type="NCBI Taxonomy" id="6238"/>
    <lineage>
        <taxon>Eukaryota</taxon>
        <taxon>Metazoa</taxon>
        <taxon>Ecdysozoa</taxon>
        <taxon>Nematoda</taxon>
        <taxon>Chromadorea</taxon>
        <taxon>Rhabditida</taxon>
        <taxon>Rhabditina</taxon>
        <taxon>Rhabditomorpha</taxon>
        <taxon>Rhabditoidea</taxon>
        <taxon>Rhabditidae</taxon>
        <taxon>Peloderinae</taxon>
        <taxon>Caenorhabditis</taxon>
    </lineage>
</organism>